<protein>
    <submittedName>
        <fullName evidence="2">Uncharacterized protein</fullName>
    </submittedName>
</protein>
<dbReference type="RefSeq" id="XP_013352092.1">
    <property type="nucleotide sequence ID" value="XM_013496638.1"/>
</dbReference>
<accession>U6K178</accession>
<reference evidence="2" key="2">
    <citation type="submission" date="2013-10" db="EMBL/GenBank/DDBJ databases">
        <authorList>
            <person name="Aslett M."/>
        </authorList>
    </citation>
    <scope>NUCLEOTIDE SEQUENCE [LARGE SCALE GENOMIC DNA]</scope>
    <source>
        <strain evidence="2">Houghton</strain>
    </source>
</reference>
<reference evidence="2" key="1">
    <citation type="submission" date="2013-10" db="EMBL/GenBank/DDBJ databases">
        <title>Genomic analysis of the causative agents of coccidiosis in chickens.</title>
        <authorList>
            <person name="Reid A.J."/>
            <person name="Blake D."/>
            <person name="Billington K."/>
            <person name="Browne H."/>
            <person name="Dunn M."/>
            <person name="Hung S."/>
            <person name="Kawahara F."/>
            <person name="Miranda-Saavedra D."/>
            <person name="Mourier T."/>
            <person name="Nagra H."/>
            <person name="Otto T.D."/>
            <person name="Rawlings N."/>
            <person name="Sanchez A."/>
            <person name="Sanders M."/>
            <person name="Subramaniam C."/>
            <person name="Tay Y."/>
            <person name="Dear P."/>
            <person name="Doerig C."/>
            <person name="Gruber A."/>
            <person name="Parkinson J."/>
            <person name="Shirley M."/>
            <person name="Wan K.L."/>
            <person name="Berriman M."/>
            <person name="Tomley F."/>
            <person name="Pain A."/>
        </authorList>
    </citation>
    <scope>NUCLEOTIDE SEQUENCE [LARGE SCALE GENOMIC DNA]</scope>
    <source>
        <strain evidence="2">Houghton</strain>
    </source>
</reference>
<evidence type="ECO:0000313" key="3">
    <source>
        <dbReference type="Proteomes" id="UP000030744"/>
    </source>
</evidence>
<dbReference type="AlphaFoldDB" id="U6K178"/>
<feature type="region of interest" description="Disordered" evidence="1">
    <location>
        <begin position="23"/>
        <end position="42"/>
    </location>
</feature>
<keyword evidence="3" id="KW-1185">Reference proteome</keyword>
<gene>
    <name evidence="2" type="ORF">EMH_0004100</name>
</gene>
<proteinExistence type="predicted"/>
<dbReference type="GeneID" id="25375445"/>
<dbReference type="EMBL" id="HG681959">
    <property type="protein sequence ID" value="CDJ29523.1"/>
    <property type="molecule type" value="Genomic_DNA"/>
</dbReference>
<sequence>MSQRPAVIDCLKSMRSHECACSSDGNGDLHGQSGIIPPTGTGRRAGARCQWSGGFLVVKTAVMVAWSKEQGVTARHRAVLACVSLFTVERL</sequence>
<name>U6K178_9EIME</name>
<evidence type="ECO:0000313" key="2">
    <source>
        <dbReference type="EMBL" id="CDJ29523.1"/>
    </source>
</evidence>
<dbReference type="Proteomes" id="UP000030744">
    <property type="component" value="Unassembled WGS sequence"/>
</dbReference>
<organism evidence="2 3">
    <name type="scientific">Eimeria mitis</name>
    <dbReference type="NCBI Taxonomy" id="44415"/>
    <lineage>
        <taxon>Eukaryota</taxon>
        <taxon>Sar</taxon>
        <taxon>Alveolata</taxon>
        <taxon>Apicomplexa</taxon>
        <taxon>Conoidasida</taxon>
        <taxon>Coccidia</taxon>
        <taxon>Eucoccidiorida</taxon>
        <taxon>Eimeriorina</taxon>
        <taxon>Eimeriidae</taxon>
        <taxon>Eimeria</taxon>
    </lineage>
</organism>
<dbReference type="VEuPathDB" id="ToxoDB:EMH_0004100"/>
<evidence type="ECO:0000256" key="1">
    <source>
        <dbReference type="SAM" id="MobiDB-lite"/>
    </source>
</evidence>